<dbReference type="AlphaFoldDB" id="A0A2N5XPJ3"/>
<dbReference type="PANTHER" id="PTHR44688">
    <property type="entry name" value="DNA-BINDING TRANSCRIPTIONAL ACTIVATOR DEVR_DOSR"/>
    <property type="match status" value="1"/>
</dbReference>
<keyword evidence="3" id="KW-0804">Transcription</keyword>
<dbReference type="PROSITE" id="PS00622">
    <property type="entry name" value="HTH_LUXR_1"/>
    <property type="match status" value="1"/>
</dbReference>
<dbReference type="InterPro" id="IPR016032">
    <property type="entry name" value="Sig_transdc_resp-reg_C-effctor"/>
</dbReference>
<sequence length="243" mass="27605">MTSPTQTQKQLELIEACLNHRGTETFFKPYLELIDSLSACQVVIMSYGEGKPVSLICRNFNNTLTATRMMMLYVSQYYKTDTLRDEILAMPKGAMSLRTFDDILKPLPLESKNDLTSIFQSAHIEDKDAVLVVGSRHRLIINFYYTQKEDRQEKPSLISILGWLALLHYETDTQQTNPSVLDPLSDREKQVCHGILQGKKAEVIAADMDVAPSTVVTYRRRAYEKLGISSRASLFEIYNDGPI</sequence>
<dbReference type="PRINTS" id="PR00038">
    <property type="entry name" value="HTHLUXR"/>
</dbReference>
<gene>
    <name evidence="5" type="ORF">C0081_15810</name>
</gene>
<keyword evidence="6" id="KW-1185">Reference proteome</keyword>
<keyword evidence="2" id="KW-0238">DNA-binding</keyword>
<dbReference type="GO" id="GO:0003677">
    <property type="term" value="F:DNA binding"/>
    <property type="evidence" value="ECO:0007669"/>
    <property type="project" value="UniProtKB-KW"/>
</dbReference>
<evidence type="ECO:0000256" key="3">
    <source>
        <dbReference type="ARBA" id="ARBA00023163"/>
    </source>
</evidence>
<dbReference type="InterPro" id="IPR036388">
    <property type="entry name" value="WH-like_DNA-bd_sf"/>
</dbReference>
<dbReference type="PANTHER" id="PTHR44688:SF16">
    <property type="entry name" value="DNA-BINDING TRANSCRIPTIONAL ACTIVATOR DEVR_DOSR"/>
    <property type="match status" value="1"/>
</dbReference>
<evidence type="ECO:0000313" key="5">
    <source>
        <dbReference type="EMBL" id="PLW76348.1"/>
    </source>
</evidence>
<dbReference type="CDD" id="cd06170">
    <property type="entry name" value="LuxR_C_like"/>
    <property type="match status" value="1"/>
</dbReference>
<comment type="caution">
    <text evidence="5">The sequence shown here is derived from an EMBL/GenBank/DDBJ whole genome shotgun (WGS) entry which is preliminary data.</text>
</comment>
<reference evidence="5 6" key="1">
    <citation type="submission" date="2018-01" db="EMBL/GenBank/DDBJ databases">
        <title>The draft genome sequence of Cohaesibacter sp. H1304.</title>
        <authorList>
            <person name="Wang N.-N."/>
            <person name="Du Z.-J."/>
        </authorList>
    </citation>
    <scope>NUCLEOTIDE SEQUENCE [LARGE SCALE GENOMIC DNA]</scope>
    <source>
        <strain evidence="5 6">H1304</strain>
    </source>
</reference>
<evidence type="ECO:0000256" key="2">
    <source>
        <dbReference type="ARBA" id="ARBA00023125"/>
    </source>
</evidence>
<name>A0A2N5XPJ3_9HYPH</name>
<accession>A0A2N5XPJ3</accession>
<feature type="domain" description="HTH luxR-type" evidence="4">
    <location>
        <begin position="177"/>
        <end position="242"/>
    </location>
</feature>
<organism evidence="5 6">
    <name type="scientific">Cohaesibacter celericrescens</name>
    <dbReference type="NCBI Taxonomy" id="2067669"/>
    <lineage>
        <taxon>Bacteria</taxon>
        <taxon>Pseudomonadati</taxon>
        <taxon>Pseudomonadota</taxon>
        <taxon>Alphaproteobacteria</taxon>
        <taxon>Hyphomicrobiales</taxon>
        <taxon>Cohaesibacteraceae</taxon>
    </lineage>
</organism>
<dbReference type="SUPFAM" id="SSF46894">
    <property type="entry name" value="C-terminal effector domain of the bipartite response regulators"/>
    <property type="match status" value="1"/>
</dbReference>
<dbReference type="RefSeq" id="WP_101534782.1">
    <property type="nucleotide sequence ID" value="NZ_JBFHIU010000069.1"/>
</dbReference>
<dbReference type="InterPro" id="IPR000792">
    <property type="entry name" value="Tscrpt_reg_LuxR_C"/>
</dbReference>
<dbReference type="EMBL" id="PKUQ01000031">
    <property type="protein sequence ID" value="PLW76348.1"/>
    <property type="molecule type" value="Genomic_DNA"/>
</dbReference>
<dbReference type="GO" id="GO:0006355">
    <property type="term" value="P:regulation of DNA-templated transcription"/>
    <property type="evidence" value="ECO:0007669"/>
    <property type="project" value="InterPro"/>
</dbReference>
<evidence type="ECO:0000313" key="6">
    <source>
        <dbReference type="Proteomes" id="UP000234881"/>
    </source>
</evidence>
<dbReference type="SMART" id="SM00421">
    <property type="entry name" value="HTH_LUXR"/>
    <property type="match status" value="1"/>
</dbReference>
<protein>
    <recommendedName>
        <fullName evidence="4">HTH luxR-type domain-containing protein</fullName>
    </recommendedName>
</protein>
<evidence type="ECO:0000256" key="1">
    <source>
        <dbReference type="ARBA" id="ARBA00023015"/>
    </source>
</evidence>
<dbReference type="OrthoDB" id="343383at2"/>
<keyword evidence="1" id="KW-0805">Transcription regulation</keyword>
<evidence type="ECO:0000259" key="4">
    <source>
        <dbReference type="PROSITE" id="PS50043"/>
    </source>
</evidence>
<dbReference type="Pfam" id="PF00196">
    <property type="entry name" value="GerE"/>
    <property type="match status" value="1"/>
</dbReference>
<dbReference type="Gene3D" id="1.10.10.10">
    <property type="entry name" value="Winged helix-like DNA-binding domain superfamily/Winged helix DNA-binding domain"/>
    <property type="match status" value="1"/>
</dbReference>
<proteinExistence type="predicted"/>
<dbReference type="PROSITE" id="PS50043">
    <property type="entry name" value="HTH_LUXR_2"/>
    <property type="match status" value="1"/>
</dbReference>
<dbReference type="Proteomes" id="UP000234881">
    <property type="component" value="Unassembled WGS sequence"/>
</dbReference>